<dbReference type="GO" id="GO:0006108">
    <property type="term" value="P:malate metabolic process"/>
    <property type="evidence" value="ECO:0007669"/>
    <property type="project" value="TreeGrafter"/>
</dbReference>
<sequence>MVYQNYSGLFRRPRGMYFSAQDLGEMMSMVYNCPAEQVDMIVVTDGSRILGLEDLGVQGIGISIGKLDLYVAAAGIVVCSSSQIHQVNQKAV</sequence>
<dbReference type="Pfam" id="PF00390">
    <property type="entry name" value="malic"/>
    <property type="match status" value="1"/>
</dbReference>
<comment type="cofactor">
    <cofactor evidence="1">
        <name>Mg(2+)</name>
        <dbReference type="ChEBI" id="CHEBI:18420"/>
    </cofactor>
</comment>
<evidence type="ECO:0000256" key="2">
    <source>
        <dbReference type="ARBA" id="ARBA00023002"/>
    </source>
</evidence>
<evidence type="ECO:0000313" key="5">
    <source>
        <dbReference type="Proteomes" id="UP001202328"/>
    </source>
</evidence>
<dbReference type="Proteomes" id="UP001202328">
    <property type="component" value="Unassembled WGS sequence"/>
</dbReference>
<accession>A0AAD4SMH4</accession>
<organism evidence="4 5">
    <name type="scientific">Papaver atlanticum</name>
    <dbReference type="NCBI Taxonomy" id="357466"/>
    <lineage>
        <taxon>Eukaryota</taxon>
        <taxon>Viridiplantae</taxon>
        <taxon>Streptophyta</taxon>
        <taxon>Embryophyta</taxon>
        <taxon>Tracheophyta</taxon>
        <taxon>Spermatophyta</taxon>
        <taxon>Magnoliopsida</taxon>
        <taxon>Ranunculales</taxon>
        <taxon>Papaveraceae</taxon>
        <taxon>Papaveroideae</taxon>
        <taxon>Papaver</taxon>
    </lineage>
</organism>
<dbReference type="PANTHER" id="PTHR23406">
    <property type="entry name" value="MALIC ENZYME-RELATED"/>
    <property type="match status" value="1"/>
</dbReference>
<name>A0AAD4SMH4_9MAGN</name>
<keyword evidence="2" id="KW-0560">Oxidoreductase</keyword>
<comment type="caution">
    <text evidence="4">The sequence shown here is derived from an EMBL/GenBank/DDBJ whole genome shotgun (WGS) entry which is preliminary data.</text>
</comment>
<protein>
    <recommendedName>
        <fullName evidence="3">Malic enzyme N-terminal domain-containing protein</fullName>
    </recommendedName>
</protein>
<evidence type="ECO:0000313" key="4">
    <source>
        <dbReference type="EMBL" id="KAI3912057.1"/>
    </source>
</evidence>
<dbReference type="InterPro" id="IPR037062">
    <property type="entry name" value="Malic_N_dom_sf"/>
</dbReference>
<gene>
    <name evidence="4" type="ORF">MKW98_007584</name>
</gene>
<dbReference type="AlphaFoldDB" id="A0AAD4SMH4"/>
<dbReference type="GO" id="GO:0004471">
    <property type="term" value="F:malate dehydrogenase (decarboxylating) (NAD+) activity"/>
    <property type="evidence" value="ECO:0007669"/>
    <property type="project" value="TreeGrafter"/>
</dbReference>
<dbReference type="InterPro" id="IPR046346">
    <property type="entry name" value="Aminoacid_DH-like_N_sf"/>
</dbReference>
<dbReference type="EMBL" id="JAJJMB010009858">
    <property type="protein sequence ID" value="KAI3912057.1"/>
    <property type="molecule type" value="Genomic_DNA"/>
</dbReference>
<feature type="domain" description="Malic enzyme N-terminal" evidence="3">
    <location>
        <begin position="1"/>
        <end position="91"/>
    </location>
</feature>
<dbReference type="Gene3D" id="3.40.50.10380">
    <property type="entry name" value="Malic enzyme, N-terminal domain"/>
    <property type="match status" value="1"/>
</dbReference>
<reference evidence="4" key="1">
    <citation type="submission" date="2022-04" db="EMBL/GenBank/DDBJ databases">
        <title>A functionally conserved STORR gene fusion in Papaver species that diverged 16.8 million years ago.</title>
        <authorList>
            <person name="Catania T."/>
        </authorList>
    </citation>
    <scope>NUCLEOTIDE SEQUENCE</scope>
    <source>
        <strain evidence="4">S-188037</strain>
    </source>
</reference>
<keyword evidence="5" id="KW-1185">Reference proteome</keyword>
<dbReference type="GO" id="GO:0005739">
    <property type="term" value="C:mitochondrion"/>
    <property type="evidence" value="ECO:0007669"/>
    <property type="project" value="TreeGrafter"/>
</dbReference>
<dbReference type="SMART" id="SM01274">
    <property type="entry name" value="malic"/>
    <property type="match status" value="1"/>
</dbReference>
<evidence type="ECO:0000256" key="1">
    <source>
        <dbReference type="ARBA" id="ARBA00001946"/>
    </source>
</evidence>
<evidence type="ECO:0000259" key="3">
    <source>
        <dbReference type="SMART" id="SM01274"/>
    </source>
</evidence>
<dbReference type="InterPro" id="IPR012301">
    <property type="entry name" value="Malic_N_dom"/>
</dbReference>
<dbReference type="PANTHER" id="PTHR23406:SF32">
    <property type="entry name" value="NADP-DEPENDENT MALIC ENZYME"/>
    <property type="match status" value="1"/>
</dbReference>
<dbReference type="SUPFAM" id="SSF53223">
    <property type="entry name" value="Aminoacid dehydrogenase-like, N-terminal domain"/>
    <property type="match status" value="1"/>
</dbReference>
<proteinExistence type="predicted"/>